<feature type="region of interest" description="Disordered" evidence="1">
    <location>
        <begin position="89"/>
        <end position="113"/>
    </location>
</feature>
<feature type="compositionally biased region" description="Acidic residues" evidence="1">
    <location>
        <begin position="89"/>
        <end position="98"/>
    </location>
</feature>
<gene>
    <name evidence="2" type="primary">106069621</name>
</gene>
<dbReference type="VEuPathDB" id="VectorBase:BGLB027036"/>
<evidence type="ECO:0000313" key="2">
    <source>
        <dbReference type="EnsemblMetazoa" id="BGLB027036-PA"/>
    </source>
</evidence>
<dbReference type="KEGG" id="bgt:106069621"/>
<dbReference type="EnsemblMetazoa" id="BGLB027036-RA">
    <property type="protein sequence ID" value="BGLB027036-PA"/>
    <property type="gene ID" value="BGLB027036"/>
</dbReference>
<dbReference type="AlphaFoldDB" id="A0A2C9L4N7"/>
<proteinExistence type="predicted"/>
<organism evidence="2 3">
    <name type="scientific">Biomphalaria glabrata</name>
    <name type="common">Bloodfluke planorb</name>
    <name type="synonym">Freshwater snail</name>
    <dbReference type="NCBI Taxonomy" id="6526"/>
    <lineage>
        <taxon>Eukaryota</taxon>
        <taxon>Metazoa</taxon>
        <taxon>Spiralia</taxon>
        <taxon>Lophotrochozoa</taxon>
        <taxon>Mollusca</taxon>
        <taxon>Gastropoda</taxon>
        <taxon>Heterobranchia</taxon>
        <taxon>Euthyneura</taxon>
        <taxon>Panpulmonata</taxon>
        <taxon>Hygrophila</taxon>
        <taxon>Lymnaeoidea</taxon>
        <taxon>Planorbidae</taxon>
        <taxon>Biomphalaria</taxon>
    </lineage>
</organism>
<dbReference type="Proteomes" id="UP000076420">
    <property type="component" value="Unassembled WGS sequence"/>
</dbReference>
<evidence type="ECO:0000313" key="3">
    <source>
        <dbReference type="Proteomes" id="UP000076420"/>
    </source>
</evidence>
<name>A0A2C9L4N7_BIOGL</name>
<evidence type="ECO:0000256" key="1">
    <source>
        <dbReference type="SAM" id="MobiDB-lite"/>
    </source>
</evidence>
<feature type="region of interest" description="Disordered" evidence="1">
    <location>
        <begin position="1"/>
        <end position="37"/>
    </location>
</feature>
<sequence>MTAMSDPVRTKTISRLGLGSYLPQRPDTPRVSQGDFDTLTPRIISELIPDIRPRTPTATYGSIGKEKLLSAEHCKYRQTCDELSDDEFVASSGEDDDKDGFSDNDSISELERGSEPLVDRNRAIPEIRLRPENPDSAYIPPRKSDMRRFDFDAENSVSPEYQFQCPLPLELTKINMRHCAVNK</sequence>
<accession>A0A2C9L4N7</accession>
<protein>
    <submittedName>
        <fullName evidence="2">Uncharacterized protein</fullName>
    </submittedName>
</protein>
<reference evidence="2" key="1">
    <citation type="submission" date="2020-05" db="UniProtKB">
        <authorList>
            <consortium name="EnsemblMetazoa"/>
        </authorList>
    </citation>
    <scope>IDENTIFICATION</scope>
    <source>
        <strain evidence="2">BB02</strain>
    </source>
</reference>
<dbReference type="VEuPathDB" id="VectorBase:BGLAX_037047"/>